<dbReference type="EMBL" id="AJWK01011581">
    <property type="status" value="NOT_ANNOTATED_CDS"/>
    <property type="molecule type" value="Genomic_DNA"/>
</dbReference>
<dbReference type="AlphaFoldDB" id="A0A1B0CGT6"/>
<dbReference type="VEuPathDB" id="VectorBase:LLOJ003649"/>
<reference evidence="1" key="1">
    <citation type="submission" date="2020-05" db="UniProtKB">
        <authorList>
            <consortium name="EnsemblMetazoa"/>
        </authorList>
    </citation>
    <scope>IDENTIFICATION</scope>
    <source>
        <strain evidence="1">Jacobina</strain>
    </source>
</reference>
<dbReference type="EnsemblMetazoa" id="LLOJ003649-RA">
    <property type="protein sequence ID" value="LLOJ003649-PA"/>
    <property type="gene ID" value="LLOJ003649"/>
</dbReference>
<proteinExistence type="predicted"/>
<evidence type="ECO:0000313" key="2">
    <source>
        <dbReference type="Proteomes" id="UP000092461"/>
    </source>
</evidence>
<name>A0A1B0CGT6_LUTLO</name>
<sequence>MSVRFRMLRRWKCQFKWIFWSPFHKCRWWKTISVWECIKITPKTDSIHIGAVVRVRT</sequence>
<accession>A0A1B0CGT6</accession>
<protein>
    <submittedName>
        <fullName evidence="1">Uncharacterized protein</fullName>
    </submittedName>
</protein>
<keyword evidence="2" id="KW-1185">Reference proteome</keyword>
<evidence type="ECO:0000313" key="1">
    <source>
        <dbReference type="EnsemblMetazoa" id="LLOJ003649-PA"/>
    </source>
</evidence>
<organism evidence="1 2">
    <name type="scientific">Lutzomyia longipalpis</name>
    <name type="common">Sand fly</name>
    <dbReference type="NCBI Taxonomy" id="7200"/>
    <lineage>
        <taxon>Eukaryota</taxon>
        <taxon>Metazoa</taxon>
        <taxon>Ecdysozoa</taxon>
        <taxon>Arthropoda</taxon>
        <taxon>Hexapoda</taxon>
        <taxon>Insecta</taxon>
        <taxon>Pterygota</taxon>
        <taxon>Neoptera</taxon>
        <taxon>Endopterygota</taxon>
        <taxon>Diptera</taxon>
        <taxon>Nematocera</taxon>
        <taxon>Psychodoidea</taxon>
        <taxon>Psychodidae</taxon>
        <taxon>Lutzomyia</taxon>
        <taxon>Lutzomyia</taxon>
    </lineage>
</organism>
<dbReference type="Proteomes" id="UP000092461">
    <property type="component" value="Unassembled WGS sequence"/>
</dbReference>